<comment type="caution">
    <text evidence="9">The sequence shown here is derived from an EMBL/GenBank/DDBJ whole genome shotgun (WGS) entry which is preliminary data.</text>
</comment>
<dbReference type="Pfam" id="PF08246">
    <property type="entry name" value="Inhibitor_I29"/>
    <property type="match status" value="1"/>
</dbReference>
<dbReference type="Gene3D" id="3.90.70.10">
    <property type="entry name" value="Cysteine proteinases"/>
    <property type="match status" value="1"/>
</dbReference>
<evidence type="ECO:0000256" key="6">
    <source>
        <dbReference type="SAM" id="SignalP"/>
    </source>
</evidence>
<dbReference type="InterPro" id="IPR013128">
    <property type="entry name" value="Peptidase_C1A"/>
</dbReference>
<evidence type="ECO:0000256" key="2">
    <source>
        <dbReference type="ARBA" id="ARBA00022670"/>
    </source>
</evidence>
<evidence type="ECO:0000259" key="7">
    <source>
        <dbReference type="SMART" id="SM00645"/>
    </source>
</evidence>
<dbReference type="InterPro" id="IPR000668">
    <property type="entry name" value="Peptidase_C1A_C"/>
</dbReference>
<evidence type="ECO:0000256" key="3">
    <source>
        <dbReference type="ARBA" id="ARBA00022729"/>
    </source>
</evidence>
<dbReference type="PANTHER" id="PTHR12411">
    <property type="entry name" value="CYSTEINE PROTEASE FAMILY C1-RELATED"/>
    <property type="match status" value="1"/>
</dbReference>
<reference evidence="9 10" key="1">
    <citation type="journal article" date="2024" name="Nat. Commun.">
        <title>Phylogenomics reveals the evolutionary origins of lichenization in chlorophyte algae.</title>
        <authorList>
            <person name="Puginier C."/>
            <person name="Libourel C."/>
            <person name="Otte J."/>
            <person name="Skaloud P."/>
            <person name="Haon M."/>
            <person name="Grisel S."/>
            <person name="Petersen M."/>
            <person name="Berrin J.G."/>
            <person name="Delaux P.M."/>
            <person name="Dal Grande F."/>
            <person name="Keller J."/>
        </authorList>
    </citation>
    <scope>NUCLEOTIDE SEQUENCE [LARGE SCALE GENOMIC DNA]</scope>
    <source>
        <strain evidence="9 10">SAG 2043</strain>
    </source>
</reference>
<keyword evidence="10" id="KW-1185">Reference proteome</keyword>
<dbReference type="Pfam" id="PF00112">
    <property type="entry name" value="Peptidase_C1"/>
    <property type="match status" value="1"/>
</dbReference>
<keyword evidence="5" id="KW-1015">Disulfide bond</keyword>
<gene>
    <name evidence="9" type="ORF">WJX72_005296</name>
</gene>
<feature type="chain" id="PRO_5043979695" description="Cysteine protease" evidence="6">
    <location>
        <begin position="22"/>
        <end position="401"/>
    </location>
</feature>
<dbReference type="GO" id="GO:0008234">
    <property type="term" value="F:cysteine-type peptidase activity"/>
    <property type="evidence" value="ECO:0007669"/>
    <property type="project" value="InterPro"/>
</dbReference>
<dbReference type="EMBL" id="JALJOR010000014">
    <property type="protein sequence ID" value="KAK9806206.1"/>
    <property type="molecule type" value="Genomic_DNA"/>
</dbReference>
<dbReference type="InterPro" id="IPR000169">
    <property type="entry name" value="Pept_cys_AS"/>
</dbReference>
<keyword evidence="2" id="KW-0645">Protease</keyword>
<evidence type="ECO:0000313" key="10">
    <source>
        <dbReference type="Proteomes" id="UP001489004"/>
    </source>
</evidence>
<organism evidence="9 10">
    <name type="scientific">[Myrmecia] bisecta</name>
    <dbReference type="NCBI Taxonomy" id="41462"/>
    <lineage>
        <taxon>Eukaryota</taxon>
        <taxon>Viridiplantae</taxon>
        <taxon>Chlorophyta</taxon>
        <taxon>core chlorophytes</taxon>
        <taxon>Trebouxiophyceae</taxon>
        <taxon>Trebouxiales</taxon>
        <taxon>Trebouxiaceae</taxon>
        <taxon>Myrmecia</taxon>
    </lineage>
</organism>
<evidence type="ECO:0000256" key="4">
    <source>
        <dbReference type="ARBA" id="ARBA00022801"/>
    </source>
</evidence>
<dbReference type="AlphaFoldDB" id="A0AAW1PCP3"/>
<evidence type="ECO:0000313" key="9">
    <source>
        <dbReference type="EMBL" id="KAK9806206.1"/>
    </source>
</evidence>
<dbReference type="SUPFAM" id="SSF54001">
    <property type="entry name" value="Cysteine proteinases"/>
    <property type="match status" value="1"/>
</dbReference>
<evidence type="ECO:0008006" key="11">
    <source>
        <dbReference type="Google" id="ProtNLM"/>
    </source>
</evidence>
<keyword evidence="3 6" id="KW-0732">Signal</keyword>
<dbReference type="PRINTS" id="PR00705">
    <property type="entry name" value="PAPAIN"/>
</dbReference>
<dbReference type="SMART" id="SM00848">
    <property type="entry name" value="Inhibitor_I29"/>
    <property type="match status" value="1"/>
</dbReference>
<dbReference type="PROSITE" id="PS00639">
    <property type="entry name" value="THIOL_PROTEASE_HIS"/>
    <property type="match status" value="1"/>
</dbReference>
<comment type="similarity">
    <text evidence="1">Belongs to the peptidase C1 family.</text>
</comment>
<keyword evidence="4" id="KW-0378">Hydrolase</keyword>
<evidence type="ECO:0000256" key="5">
    <source>
        <dbReference type="ARBA" id="ARBA00023157"/>
    </source>
</evidence>
<sequence length="401" mass="42995">MSTSVLALVLLSLVACTSVTAVRPTESLSLTDNLAVLKTEQGQAFLSWAKQAGKLTTASTYLSNPKELVKRFETFQTNVAYINKHNSENHSYKLALNEYADLTAEEFKSTRLGLKPSTTGTFRGQAPSPFGYDNTTAPASVNWVEKGAVTPVKNQWACGSCWAFSTTGSVEGANFLTTGELVSLSEQELVDCDTKEDLGCGGGLMDNAFEFIIGNGGIDTEADYGYWSFGLPCNGLREKRNVVTIDGYADVPADDETALTKAIANQPVSVAICADPLQFYSSGIVDSKHCCEALDHGVLAVGYGEEKGQPYYLVKNSWGAGWGEEGYFRLARDVGGKGTCAIANAASYPIKHSPNPKDVIDVCGWFGWSECEAGHKCSCRMGLPGFGDLLCLSWGCATRSD</sequence>
<name>A0AAW1PCP3_9CHLO</name>
<accession>A0AAW1PCP3</accession>
<dbReference type="PROSITE" id="PS00139">
    <property type="entry name" value="THIOL_PROTEASE_CYS"/>
    <property type="match status" value="1"/>
</dbReference>
<dbReference type="InterPro" id="IPR013201">
    <property type="entry name" value="Prot_inhib_I29"/>
</dbReference>
<dbReference type="Proteomes" id="UP001489004">
    <property type="component" value="Unassembled WGS sequence"/>
</dbReference>
<dbReference type="SMART" id="SM00645">
    <property type="entry name" value="Pept_C1"/>
    <property type="match status" value="1"/>
</dbReference>
<feature type="domain" description="Peptidase C1A papain C-terminal" evidence="7">
    <location>
        <begin position="137"/>
        <end position="350"/>
    </location>
</feature>
<evidence type="ECO:0000259" key="8">
    <source>
        <dbReference type="SMART" id="SM00848"/>
    </source>
</evidence>
<dbReference type="InterPro" id="IPR038765">
    <property type="entry name" value="Papain-like_cys_pep_sf"/>
</dbReference>
<protein>
    <recommendedName>
        <fullName evidence="11">Cysteine protease</fullName>
    </recommendedName>
</protein>
<feature type="domain" description="Cathepsin propeptide inhibitor" evidence="8">
    <location>
        <begin position="45"/>
        <end position="107"/>
    </location>
</feature>
<dbReference type="FunFam" id="3.90.70.10:FF:000067">
    <property type="entry name" value="Senescence-specific cysteine protease"/>
    <property type="match status" value="1"/>
</dbReference>
<evidence type="ECO:0000256" key="1">
    <source>
        <dbReference type="ARBA" id="ARBA00008455"/>
    </source>
</evidence>
<proteinExistence type="inferred from homology"/>
<dbReference type="CDD" id="cd02248">
    <property type="entry name" value="Peptidase_C1A"/>
    <property type="match status" value="1"/>
</dbReference>
<dbReference type="InterPro" id="IPR039417">
    <property type="entry name" value="Peptidase_C1A_papain-like"/>
</dbReference>
<dbReference type="InterPro" id="IPR025660">
    <property type="entry name" value="Pept_his_AS"/>
</dbReference>
<dbReference type="GO" id="GO:0006508">
    <property type="term" value="P:proteolysis"/>
    <property type="evidence" value="ECO:0007669"/>
    <property type="project" value="UniProtKB-KW"/>
</dbReference>
<feature type="signal peptide" evidence="6">
    <location>
        <begin position="1"/>
        <end position="21"/>
    </location>
</feature>